<dbReference type="Proteomes" id="UP001440612">
    <property type="component" value="Chromosome"/>
</dbReference>
<keyword evidence="1" id="KW-0812">Transmembrane</keyword>
<keyword evidence="1" id="KW-1133">Transmembrane helix</keyword>
<keyword evidence="1" id="KW-0472">Membrane</keyword>
<evidence type="ECO:0000313" key="3">
    <source>
        <dbReference type="Proteomes" id="UP001440612"/>
    </source>
</evidence>
<name>A0ABZ2V9P8_9RHOB</name>
<accession>A0ABZ2V9P8</accession>
<sequence>MARRRSSRGRRSKRKQRGGGSEWGWYLAIGLCLAIAVGIGIAASRLISASQIDEATLCHLGVQHDTTLILLDVTDPVNATQQARLEAFINREIAASPVDTMLAVGIVSEFADNWGQMFAKCKPKSGDEANAIYENPAFIMARYQEEFIDQVASTLATAFAGDTENQSPIMEAMQALVADVPEFGTSGSQAKLIIVSDMIQHSDTLSFFRGQDWADFVDSGGDRRLARNLQGVDIEILRITRAADNLPDRATIDGFWSRYFDLQGSNAPVVRSLGDL</sequence>
<reference evidence="3" key="1">
    <citation type="submission" date="2024-04" db="EMBL/GenBank/DDBJ databases">
        <title>Phylogenomic analyses of a clade within the roseobacter group suggest taxonomic reassignments of species of the genera Aestuariivita, Citreicella, Loktanella, Nautella, Pelagibaca, Ruegeria, Thalassobius, Thiobacimonas and Tropicibacter, and the proposal o.</title>
        <authorList>
            <person name="Jeon C.O."/>
        </authorList>
    </citation>
    <scope>NUCLEOTIDE SEQUENCE [LARGE SCALE GENOMIC DNA]</scope>
    <source>
        <strain evidence="3">BS5-3</strain>
    </source>
</reference>
<dbReference type="RefSeq" id="WP_341368978.1">
    <property type="nucleotide sequence ID" value="NZ_CP150951.2"/>
</dbReference>
<evidence type="ECO:0000313" key="2">
    <source>
        <dbReference type="EMBL" id="WZC50881.1"/>
    </source>
</evidence>
<proteinExistence type="predicted"/>
<evidence type="ECO:0000256" key="1">
    <source>
        <dbReference type="SAM" id="Phobius"/>
    </source>
</evidence>
<dbReference type="EMBL" id="CP150951">
    <property type="protein sequence ID" value="WZC50881.1"/>
    <property type="molecule type" value="Genomic_DNA"/>
</dbReference>
<evidence type="ECO:0008006" key="4">
    <source>
        <dbReference type="Google" id="ProtNLM"/>
    </source>
</evidence>
<organism evidence="2 3">
    <name type="scientific">Yoonia phaeophyticola</name>
    <dbReference type="NCBI Taxonomy" id="3137369"/>
    <lineage>
        <taxon>Bacteria</taxon>
        <taxon>Pseudomonadati</taxon>
        <taxon>Pseudomonadota</taxon>
        <taxon>Alphaproteobacteria</taxon>
        <taxon>Rhodobacterales</taxon>
        <taxon>Paracoccaceae</taxon>
        <taxon>Yoonia</taxon>
    </lineage>
</organism>
<gene>
    <name evidence="2" type="ORF">AABB29_09845</name>
</gene>
<feature type="transmembrane region" description="Helical" evidence="1">
    <location>
        <begin position="23"/>
        <end position="43"/>
    </location>
</feature>
<protein>
    <recommendedName>
        <fullName evidence="4">VWFA domain-containing protein</fullName>
    </recommendedName>
</protein>
<keyword evidence="3" id="KW-1185">Reference proteome</keyword>